<dbReference type="RefSeq" id="WP_013259885.1">
    <property type="nucleotide sequence ID" value="NC_014365.1"/>
</dbReference>
<proteinExistence type="predicted"/>
<dbReference type="EMBL" id="CP002085">
    <property type="protein sequence ID" value="ADK86448.1"/>
    <property type="molecule type" value="Genomic_DNA"/>
</dbReference>
<dbReference type="KEGG" id="dbr:Deba_3095"/>
<gene>
    <name evidence="1" type="ordered locus">Deba_3095</name>
</gene>
<keyword evidence="2" id="KW-1185">Reference proteome</keyword>
<dbReference type="Proteomes" id="UP000009047">
    <property type="component" value="Chromosome"/>
</dbReference>
<name>E1QLL3_DESB2</name>
<reference evidence="1 2" key="1">
    <citation type="journal article" date="2010" name="Stand. Genomic Sci.">
        <title>Complete genome sequence of Desulfarculus baarsii type strain (2st14).</title>
        <authorList>
            <person name="Sun H."/>
            <person name="Spring S."/>
            <person name="Lapidus A."/>
            <person name="Davenport K."/>
            <person name="Del Rio T.G."/>
            <person name="Tice H."/>
            <person name="Nolan M."/>
            <person name="Copeland A."/>
            <person name="Cheng J.F."/>
            <person name="Lucas S."/>
            <person name="Tapia R."/>
            <person name="Goodwin L."/>
            <person name="Pitluck S."/>
            <person name="Ivanova N."/>
            <person name="Pagani I."/>
            <person name="Mavromatis K."/>
            <person name="Ovchinnikova G."/>
            <person name="Pati A."/>
            <person name="Chen A."/>
            <person name="Palaniappan K."/>
            <person name="Hauser L."/>
            <person name="Chang Y.J."/>
            <person name="Jeffries C.D."/>
            <person name="Detter J.C."/>
            <person name="Han C."/>
            <person name="Rohde M."/>
            <person name="Brambilla E."/>
            <person name="Goker M."/>
            <person name="Woyke T."/>
            <person name="Bristow J."/>
            <person name="Eisen J.A."/>
            <person name="Markowitz V."/>
            <person name="Hugenholtz P."/>
            <person name="Kyrpides N.C."/>
            <person name="Klenk H.P."/>
            <person name="Land M."/>
        </authorList>
    </citation>
    <scope>NUCLEOTIDE SEQUENCE [LARGE SCALE GENOMIC DNA]</scope>
    <source>
        <strain evidence="2">ATCC 33931 / DSM 2075 / LMG 7858 / VKM B-1802 / 2st14</strain>
    </source>
</reference>
<organism evidence="1 2">
    <name type="scientific">Desulfarculus baarsii (strain ATCC 33931 / DSM 2075 / LMG 7858 / VKM B-1802 / 2st14)</name>
    <dbReference type="NCBI Taxonomy" id="644282"/>
    <lineage>
        <taxon>Bacteria</taxon>
        <taxon>Pseudomonadati</taxon>
        <taxon>Thermodesulfobacteriota</taxon>
        <taxon>Desulfarculia</taxon>
        <taxon>Desulfarculales</taxon>
        <taxon>Desulfarculaceae</taxon>
        <taxon>Desulfarculus</taxon>
    </lineage>
</organism>
<sequence>MTRAMDIWLGPYLRQRLRPRPLPVGRPLRLCLAVADHFEPYWGQASQATARARLAAWEEQLPILADGLADCRGQAPQHDFFYPIEDYQPWLLDGLAALCAKGLGQVEVHLHHHGQSTAQLEDMLLAAAQTMHQRHGLLRRDQQGRIAYGFIHGNWALDNSRPDGQWCGRDDEISILARTGCYADFTMPSAPDRTQTRAINAIYYATDDPARPKSHDRGVPARVGQAPAGDLLLIQGVLGLDWRRRKWGLLPRLENSDLSGGNPPTPERAPLWLRLAPCVEGAEDVRFIKLHCHGAPEKNQSALLGRAMRALLEHMLRWYNDGVRHKLAFMNCWEMAQAIHALERGESLSW</sequence>
<dbReference type="eggNOG" id="ENOG502Z917">
    <property type="taxonomic scope" value="Bacteria"/>
</dbReference>
<evidence type="ECO:0008006" key="3">
    <source>
        <dbReference type="Google" id="ProtNLM"/>
    </source>
</evidence>
<dbReference type="OrthoDB" id="208599at2"/>
<dbReference type="AlphaFoldDB" id="E1QLL3"/>
<protein>
    <recommendedName>
        <fullName evidence="3">Polysaccharide deacetylase</fullName>
    </recommendedName>
</protein>
<dbReference type="HOGENOM" id="CLU_712975_0_0_7"/>
<accession>E1QLL3</accession>
<dbReference type="STRING" id="644282.Deba_3095"/>
<evidence type="ECO:0000313" key="1">
    <source>
        <dbReference type="EMBL" id="ADK86448.1"/>
    </source>
</evidence>
<evidence type="ECO:0000313" key="2">
    <source>
        <dbReference type="Proteomes" id="UP000009047"/>
    </source>
</evidence>